<dbReference type="SMART" id="SM00843">
    <property type="entry name" value="Ftsk_gamma"/>
    <property type="match status" value="1"/>
</dbReference>
<feature type="transmembrane region" description="Helical" evidence="17">
    <location>
        <begin position="62"/>
        <end position="82"/>
    </location>
</feature>
<dbReference type="EMBL" id="AP019367">
    <property type="protein sequence ID" value="BBH50180.1"/>
    <property type="molecule type" value="Genomic_DNA"/>
</dbReference>
<keyword evidence="12" id="KW-0131">Cell cycle</keyword>
<keyword evidence="11 17" id="KW-0472">Membrane</keyword>
<keyword evidence="20" id="KW-1185">Reference proteome</keyword>
<dbReference type="CDD" id="cd01127">
    <property type="entry name" value="TrwB_TraG_TraD_VirD4"/>
    <property type="match status" value="1"/>
</dbReference>
<dbReference type="InterPro" id="IPR025199">
    <property type="entry name" value="FtsK_4TM"/>
</dbReference>
<evidence type="ECO:0000256" key="14">
    <source>
        <dbReference type="ARBA" id="ARBA00025923"/>
    </source>
</evidence>
<feature type="region of interest" description="Disordered" evidence="16">
    <location>
        <begin position="240"/>
        <end position="293"/>
    </location>
</feature>
<evidence type="ECO:0000256" key="3">
    <source>
        <dbReference type="ARBA" id="ARBA00022475"/>
    </source>
</evidence>
<keyword evidence="3" id="KW-1003">Cell membrane</keyword>
<feature type="compositionally biased region" description="Polar residues" evidence="16">
    <location>
        <begin position="320"/>
        <end position="340"/>
    </location>
</feature>
<dbReference type="KEGG" id="pcat:Pcatena_07670"/>
<dbReference type="GO" id="GO:0005524">
    <property type="term" value="F:ATP binding"/>
    <property type="evidence" value="ECO:0007669"/>
    <property type="project" value="UniProtKB-UniRule"/>
</dbReference>
<comment type="similarity">
    <text evidence="2">Belongs to the FtsK/SpoIIIE/SftA family.</text>
</comment>
<evidence type="ECO:0000256" key="4">
    <source>
        <dbReference type="ARBA" id="ARBA00022618"/>
    </source>
</evidence>
<comment type="subcellular location">
    <subcellularLocation>
        <location evidence="1">Cell membrane</location>
        <topology evidence="1">Multi-pass membrane protein</topology>
    </subcellularLocation>
</comment>
<evidence type="ECO:0000256" key="1">
    <source>
        <dbReference type="ARBA" id="ARBA00004651"/>
    </source>
</evidence>
<feature type="transmembrane region" description="Helical" evidence="17">
    <location>
        <begin position="89"/>
        <end position="110"/>
    </location>
</feature>
<keyword evidence="10" id="KW-0238">DNA-binding</keyword>
<dbReference type="InterPro" id="IPR002543">
    <property type="entry name" value="FtsK_dom"/>
</dbReference>
<dbReference type="GeneID" id="88848894"/>
<evidence type="ECO:0000313" key="19">
    <source>
        <dbReference type="EMBL" id="BBH50180.1"/>
    </source>
</evidence>
<comment type="function">
    <text evidence="13">Essential cell division protein that coordinates cell division and chromosome segregation. The N-terminus is involved in assembly of the cell-division machinery. The C-terminus functions as a DNA motor that moves dsDNA in an ATP-dependent manner towards the dif recombination site, which is located within the replication terminus region. Required for activation of the Xer recombinase, allowing activation of chromosome unlinking by recombination.</text>
</comment>
<evidence type="ECO:0000256" key="15">
    <source>
        <dbReference type="PROSITE-ProRule" id="PRU00289"/>
    </source>
</evidence>
<feature type="compositionally biased region" description="Basic residues" evidence="16">
    <location>
        <begin position="373"/>
        <end position="382"/>
    </location>
</feature>
<dbReference type="PROSITE" id="PS50901">
    <property type="entry name" value="FTSK"/>
    <property type="match status" value="1"/>
</dbReference>
<dbReference type="Pfam" id="PF01580">
    <property type="entry name" value="FtsK_SpoIIIE"/>
    <property type="match status" value="1"/>
</dbReference>
<evidence type="ECO:0000256" key="17">
    <source>
        <dbReference type="SAM" id="Phobius"/>
    </source>
</evidence>
<evidence type="ECO:0000256" key="8">
    <source>
        <dbReference type="ARBA" id="ARBA00022840"/>
    </source>
</evidence>
<evidence type="ECO:0000256" key="10">
    <source>
        <dbReference type="ARBA" id="ARBA00023125"/>
    </source>
</evidence>
<dbReference type="AlphaFoldDB" id="A0A3G9K9X4"/>
<feature type="transmembrane region" description="Helical" evidence="17">
    <location>
        <begin position="21"/>
        <end position="42"/>
    </location>
</feature>
<keyword evidence="6 15" id="KW-0547">Nucleotide-binding</keyword>
<dbReference type="PANTHER" id="PTHR22683">
    <property type="entry name" value="SPORULATION PROTEIN RELATED"/>
    <property type="match status" value="1"/>
</dbReference>
<dbReference type="GO" id="GO:0003677">
    <property type="term" value="F:DNA binding"/>
    <property type="evidence" value="ECO:0007669"/>
    <property type="project" value="UniProtKB-KW"/>
</dbReference>
<dbReference type="InterPro" id="IPR036388">
    <property type="entry name" value="WH-like_DNA-bd_sf"/>
</dbReference>
<feature type="transmembrane region" description="Helical" evidence="17">
    <location>
        <begin position="130"/>
        <end position="146"/>
    </location>
</feature>
<dbReference type="GO" id="GO:0007059">
    <property type="term" value="P:chromosome segregation"/>
    <property type="evidence" value="ECO:0007669"/>
    <property type="project" value="UniProtKB-KW"/>
</dbReference>
<dbReference type="InterPro" id="IPR018541">
    <property type="entry name" value="Ftsk_gamma"/>
</dbReference>
<feature type="binding site" evidence="15">
    <location>
        <begin position="549"/>
        <end position="556"/>
    </location>
    <ligand>
        <name>ATP</name>
        <dbReference type="ChEBI" id="CHEBI:30616"/>
    </ligand>
</feature>
<comment type="subunit">
    <text evidence="14">Homohexamer. Forms a ring that surrounds DNA.</text>
</comment>
<dbReference type="PANTHER" id="PTHR22683:SF41">
    <property type="entry name" value="DNA TRANSLOCASE FTSK"/>
    <property type="match status" value="1"/>
</dbReference>
<feature type="region of interest" description="Disordered" evidence="16">
    <location>
        <begin position="359"/>
        <end position="425"/>
    </location>
</feature>
<feature type="region of interest" description="Disordered" evidence="16">
    <location>
        <begin position="306"/>
        <end position="345"/>
    </location>
</feature>
<dbReference type="SUPFAM" id="SSF52540">
    <property type="entry name" value="P-loop containing nucleoside triphosphate hydrolases"/>
    <property type="match status" value="1"/>
</dbReference>
<dbReference type="InterPro" id="IPR041027">
    <property type="entry name" value="FtsK_alpha"/>
</dbReference>
<dbReference type="Gene3D" id="3.40.50.300">
    <property type="entry name" value="P-loop containing nucleotide triphosphate hydrolases"/>
    <property type="match status" value="1"/>
</dbReference>
<keyword evidence="9 17" id="KW-1133">Transmembrane helix</keyword>
<dbReference type="RefSeq" id="WP_232619900.1">
    <property type="nucleotide sequence ID" value="NZ_AP019367.1"/>
</dbReference>
<feature type="transmembrane region" description="Helical" evidence="17">
    <location>
        <begin position="153"/>
        <end position="175"/>
    </location>
</feature>
<dbReference type="InterPro" id="IPR036390">
    <property type="entry name" value="WH_DNA-bd_sf"/>
</dbReference>
<organism evidence="19 20">
    <name type="scientific">Parolsenella catena</name>
    <dbReference type="NCBI Taxonomy" id="2003188"/>
    <lineage>
        <taxon>Bacteria</taxon>
        <taxon>Bacillati</taxon>
        <taxon>Actinomycetota</taxon>
        <taxon>Coriobacteriia</taxon>
        <taxon>Coriobacteriales</taxon>
        <taxon>Atopobiaceae</taxon>
        <taxon>Parolsenella</taxon>
    </lineage>
</organism>
<dbReference type="Pfam" id="PF17854">
    <property type="entry name" value="FtsK_alpha"/>
    <property type="match status" value="1"/>
</dbReference>
<reference evidence="20" key="1">
    <citation type="submission" date="2018-11" db="EMBL/GenBank/DDBJ databases">
        <title>Comparative genomics of Parolsenella catena and Libanicoccus massiliensis: Reclassification of Libanicoccus massiliensis as Parolsenella massiliensis comb. nov.</title>
        <authorList>
            <person name="Sakamoto M."/>
            <person name="Ikeyama N."/>
            <person name="Murakami T."/>
            <person name="Mori H."/>
            <person name="Yuki M."/>
            <person name="Ohkuma M."/>
        </authorList>
    </citation>
    <scope>NUCLEOTIDE SEQUENCE [LARGE SCALE GENOMIC DNA]</scope>
    <source>
        <strain evidence="20">JCM 31932</strain>
    </source>
</reference>
<feature type="compositionally biased region" description="Basic and acidic residues" evidence="16">
    <location>
        <begin position="247"/>
        <end position="268"/>
    </location>
</feature>
<evidence type="ECO:0000256" key="9">
    <source>
        <dbReference type="ARBA" id="ARBA00022989"/>
    </source>
</evidence>
<dbReference type="Pfam" id="PF13491">
    <property type="entry name" value="FtsK_4TM"/>
    <property type="match status" value="1"/>
</dbReference>
<dbReference type="Gene3D" id="1.10.10.10">
    <property type="entry name" value="Winged helix-like DNA-binding domain superfamily/Winged helix DNA-binding domain"/>
    <property type="match status" value="1"/>
</dbReference>
<evidence type="ECO:0000256" key="16">
    <source>
        <dbReference type="SAM" id="MobiDB-lite"/>
    </source>
</evidence>
<sequence>MPAKRSSNAQRKKPAAAAGSGIANDLIGVGIIVVAMAMIVSLVSPSSAIVTHAMAEGLRLGFGEGAMLVPFALILFAVTMFLPTDSSLVARVAVGLALVVLSALSMLSILVPGSDAQPALVLEADVASSYGGYVGSGVAWLLLTYVGQLVGMVLLVGMAVCGIVVCGFSISNLVLRIRNSLGVAAEHIAAAHETHSTRRREAREAVEAAAWDEPEVSEPETAVMDEPETSFIGSRKTSVLRRGAKTTRMDHATGTRELDGMAEKDEPQPKTTLLGRRRHKKEEAASSEATQTFDAEATLAAADTNPALWDTPFEPPVAQAASSKEATVASNESADSSVTGSKHPEQQTAVPDFLLAAAAKKEGAAPEQPAKPRPGRGSRAKQKAAPDAPVRPGDDSDDFTLPPLSLLSSNPNSASSASSDSELDRTAQRLQATLEEFGLTSRVSGWTAGPLVTTFKIEMGEGERVNKITNLQDDIQLSLASESVRIFAPIPGTSLVGIEIPNKRRQNVCLGDVLPYAQGGPLEFAIGRDSEGSPVVADLARMPHMLVAGTTGSGKSVLINAIIMSLIMRTTPEQVRLILVDPKRVEFSCYAGLPHLYVPVVTEPRQAASALQWAVTEMDRRLKVFERAGARDVKVYNKMVEDGKFADMENPPKPMPYLVIVIDELSDLMMVAGKDVEASIVRIAQLARAAGIHLVLATQRPSADVVTGLIKSNVDTRVALKVSSSIDSRVILDQTGAERLMGRGDMLFRKAGGVLRRVLGAYASDEEIESVVSFIRDQREPDYHDEILSAVAPAQPGSAATAEDMEEDDPLVWEAAQVVVDSQLGSTSGLQRRLKVGYARAGRIMDNLERKGVVGPPEGSKPREVLLDADGLEELRAAEAAFREV</sequence>
<evidence type="ECO:0000256" key="7">
    <source>
        <dbReference type="ARBA" id="ARBA00022829"/>
    </source>
</evidence>
<dbReference type="Pfam" id="PF09397">
    <property type="entry name" value="FtsK_gamma"/>
    <property type="match status" value="1"/>
</dbReference>
<evidence type="ECO:0000256" key="12">
    <source>
        <dbReference type="ARBA" id="ARBA00023306"/>
    </source>
</evidence>
<evidence type="ECO:0000313" key="20">
    <source>
        <dbReference type="Proteomes" id="UP000273154"/>
    </source>
</evidence>
<dbReference type="InterPro" id="IPR003593">
    <property type="entry name" value="AAA+_ATPase"/>
</dbReference>
<keyword evidence="5 17" id="KW-0812">Transmembrane</keyword>
<evidence type="ECO:0000256" key="6">
    <source>
        <dbReference type="ARBA" id="ARBA00022741"/>
    </source>
</evidence>
<dbReference type="Gene3D" id="3.30.980.40">
    <property type="match status" value="1"/>
</dbReference>
<evidence type="ECO:0000256" key="13">
    <source>
        <dbReference type="ARBA" id="ARBA00024986"/>
    </source>
</evidence>
<evidence type="ECO:0000256" key="2">
    <source>
        <dbReference type="ARBA" id="ARBA00006474"/>
    </source>
</evidence>
<dbReference type="SMART" id="SM00382">
    <property type="entry name" value="AAA"/>
    <property type="match status" value="1"/>
</dbReference>
<dbReference type="InterPro" id="IPR027417">
    <property type="entry name" value="P-loop_NTPase"/>
</dbReference>
<dbReference type="Proteomes" id="UP000273154">
    <property type="component" value="Chromosome"/>
</dbReference>
<feature type="compositionally biased region" description="Low complexity" evidence="16">
    <location>
        <begin position="399"/>
        <end position="420"/>
    </location>
</feature>
<proteinExistence type="inferred from homology"/>
<feature type="domain" description="FtsK" evidence="18">
    <location>
        <begin position="532"/>
        <end position="729"/>
    </location>
</feature>
<dbReference type="GO" id="GO:0051301">
    <property type="term" value="P:cell division"/>
    <property type="evidence" value="ECO:0007669"/>
    <property type="project" value="UniProtKB-KW"/>
</dbReference>
<protein>
    <recommendedName>
        <fullName evidence="18">FtsK domain-containing protein</fullName>
    </recommendedName>
</protein>
<keyword evidence="4" id="KW-0132">Cell division</keyword>
<evidence type="ECO:0000256" key="5">
    <source>
        <dbReference type="ARBA" id="ARBA00022692"/>
    </source>
</evidence>
<dbReference type="InterPro" id="IPR050206">
    <property type="entry name" value="FtsK/SpoIIIE/SftA"/>
</dbReference>
<accession>A0A3G9K9X4</accession>
<keyword evidence="7" id="KW-0159">Chromosome partition</keyword>
<evidence type="ECO:0000256" key="11">
    <source>
        <dbReference type="ARBA" id="ARBA00023136"/>
    </source>
</evidence>
<dbReference type="GO" id="GO:0005886">
    <property type="term" value="C:plasma membrane"/>
    <property type="evidence" value="ECO:0007669"/>
    <property type="project" value="UniProtKB-SubCell"/>
</dbReference>
<gene>
    <name evidence="19" type="ORF">Pcatena_07670</name>
</gene>
<name>A0A3G9K9X4_9ACTN</name>
<keyword evidence="8 15" id="KW-0067">ATP-binding</keyword>
<dbReference type="SUPFAM" id="SSF46785">
    <property type="entry name" value="Winged helix' DNA-binding domain"/>
    <property type="match status" value="1"/>
</dbReference>
<evidence type="ECO:0000259" key="18">
    <source>
        <dbReference type="PROSITE" id="PS50901"/>
    </source>
</evidence>